<evidence type="ECO:0000313" key="11">
    <source>
        <dbReference type="EMBL" id="SLM37824.1"/>
    </source>
</evidence>
<evidence type="ECO:0000259" key="10">
    <source>
        <dbReference type="SMART" id="SM00363"/>
    </source>
</evidence>
<keyword evidence="7 9" id="KW-0472">Membrane</keyword>
<dbReference type="GO" id="GO:0022857">
    <property type="term" value="F:transmembrane transporter activity"/>
    <property type="evidence" value="ECO:0007669"/>
    <property type="project" value="InterPro"/>
</dbReference>
<dbReference type="CDD" id="cd00165">
    <property type="entry name" value="S4"/>
    <property type="match status" value="1"/>
</dbReference>
<keyword evidence="3" id="KW-0813">Transport</keyword>
<evidence type="ECO:0000256" key="8">
    <source>
        <dbReference type="PROSITE-ProRule" id="PRU00182"/>
    </source>
</evidence>
<evidence type="ECO:0000256" key="5">
    <source>
        <dbReference type="ARBA" id="ARBA00022884"/>
    </source>
</evidence>
<dbReference type="GO" id="GO:0000329">
    <property type="term" value="C:fungal-type vacuole membrane"/>
    <property type="evidence" value="ECO:0007669"/>
    <property type="project" value="TreeGrafter"/>
</dbReference>
<dbReference type="EMBL" id="FWEW01001928">
    <property type="protein sequence ID" value="SLM37824.1"/>
    <property type="molecule type" value="Genomic_DNA"/>
</dbReference>
<feature type="transmembrane region" description="Helical" evidence="9">
    <location>
        <begin position="126"/>
        <end position="153"/>
    </location>
</feature>
<feature type="transmembrane region" description="Helical" evidence="9">
    <location>
        <begin position="174"/>
        <end position="198"/>
    </location>
</feature>
<evidence type="ECO:0000256" key="4">
    <source>
        <dbReference type="ARBA" id="ARBA00022692"/>
    </source>
</evidence>
<feature type="transmembrane region" description="Helical" evidence="9">
    <location>
        <begin position="204"/>
        <end position="233"/>
    </location>
</feature>
<dbReference type="FunFam" id="3.10.290.10:FF:000014">
    <property type="entry name" value="Tyrosine--tRNA ligase"/>
    <property type="match status" value="1"/>
</dbReference>
<organism evidence="11 12">
    <name type="scientific">Lasallia pustulata</name>
    <dbReference type="NCBI Taxonomy" id="136370"/>
    <lineage>
        <taxon>Eukaryota</taxon>
        <taxon>Fungi</taxon>
        <taxon>Dikarya</taxon>
        <taxon>Ascomycota</taxon>
        <taxon>Pezizomycotina</taxon>
        <taxon>Lecanoromycetes</taxon>
        <taxon>OSLEUM clade</taxon>
        <taxon>Umbilicariomycetidae</taxon>
        <taxon>Umbilicariales</taxon>
        <taxon>Umbilicariaceae</taxon>
        <taxon>Lasallia</taxon>
    </lineage>
</organism>
<dbReference type="Gene3D" id="3.10.290.10">
    <property type="entry name" value="RNA-binding S4 domain"/>
    <property type="match status" value="1"/>
</dbReference>
<keyword evidence="4 9" id="KW-0812">Transmembrane</keyword>
<dbReference type="InterPro" id="IPR054608">
    <property type="entry name" value="SYY-like_C"/>
</dbReference>
<dbReference type="GO" id="GO:0005886">
    <property type="term" value="C:plasma membrane"/>
    <property type="evidence" value="ECO:0007669"/>
    <property type="project" value="TreeGrafter"/>
</dbReference>
<dbReference type="InterPro" id="IPR026030">
    <property type="entry name" value="Pur-cyt_permease_Fcy2/21/22"/>
</dbReference>
<sequence length="366" mass="39183">MNTLSHPGGHHIPENDVEKRGELIHNVTTFGSDNPGNTSKDVFNCSDQHDIPPAPVLLKGRLARWNTKVEGLAGLEARGITRVLPEEKHSGGFIGYLQMFALWFGMNLVTTNLIPGFLGPLVFNLGWVDCVCIVIFANALSSCGASYTATFGPQSGNRTMILGRYFMGYWPSKITCLLNIINQLGWGIIGCIIAGQMLSAVNGAGLSIAVGCIISALCMGLIAIFGIAILHTYESQPSQKKKVLRQGQNRTKGKNEINYVWHEQALQPGATTALDAATLEAIAGDVPSASLDKGQIIGQPLVQVMVASGLQSSKAASKRMIKGGGVQVNNVRITSEDHEVSLEDLIEGRLLLLAAGKKNKLLVRVS</sequence>
<evidence type="ECO:0000256" key="6">
    <source>
        <dbReference type="ARBA" id="ARBA00022989"/>
    </source>
</evidence>
<dbReference type="Proteomes" id="UP000192927">
    <property type="component" value="Unassembled WGS sequence"/>
</dbReference>
<comment type="similarity">
    <text evidence="2">Belongs to the purine-cytosine permease (2.A.39) family.</text>
</comment>
<dbReference type="PANTHER" id="PTHR31806:SF8">
    <property type="entry name" value="TRANSPORTER, PUTATIVE (AFU_ORTHOLOGUE AFUA_2G03000)-RELATED"/>
    <property type="match status" value="1"/>
</dbReference>
<dbReference type="Pfam" id="PF22421">
    <property type="entry name" value="SYY_C-terminal"/>
    <property type="match status" value="1"/>
</dbReference>
<dbReference type="InterPro" id="IPR001248">
    <property type="entry name" value="Pur-cyt_permease"/>
</dbReference>
<dbReference type="SMART" id="SM00363">
    <property type="entry name" value="S4"/>
    <property type="match status" value="1"/>
</dbReference>
<dbReference type="SUPFAM" id="SSF55174">
    <property type="entry name" value="Alpha-L RNA-binding motif"/>
    <property type="match status" value="1"/>
</dbReference>
<evidence type="ECO:0000256" key="2">
    <source>
        <dbReference type="ARBA" id="ARBA00008974"/>
    </source>
</evidence>
<evidence type="ECO:0000313" key="12">
    <source>
        <dbReference type="Proteomes" id="UP000192927"/>
    </source>
</evidence>
<dbReference type="PANTHER" id="PTHR31806">
    <property type="entry name" value="PURINE-CYTOSINE PERMEASE FCY2-RELATED"/>
    <property type="match status" value="1"/>
</dbReference>
<comment type="subcellular location">
    <subcellularLocation>
        <location evidence="1">Membrane</location>
        <topology evidence="1">Multi-pass membrane protein</topology>
    </subcellularLocation>
</comment>
<protein>
    <submittedName>
        <fullName evidence="11">RNA-binding S4 domain</fullName>
    </submittedName>
</protein>
<evidence type="ECO:0000256" key="1">
    <source>
        <dbReference type="ARBA" id="ARBA00004141"/>
    </source>
</evidence>
<accession>A0A1W5D3W6</accession>
<keyword evidence="6 9" id="KW-1133">Transmembrane helix</keyword>
<keyword evidence="5 8" id="KW-0694">RNA-binding</keyword>
<dbReference type="GO" id="GO:0003723">
    <property type="term" value="F:RNA binding"/>
    <property type="evidence" value="ECO:0007669"/>
    <property type="project" value="UniProtKB-KW"/>
</dbReference>
<proteinExistence type="inferred from homology"/>
<dbReference type="Pfam" id="PF02133">
    <property type="entry name" value="Transp_cyt_pur"/>
    <property type="match status" value="1"/>
</dbReference>
<evidence type="ECO:0000256" key="3">
    <source>
        <dbReference type="ARBA" id="ARBA00022448"/>
    </source>
</evidence>
<reference evidence="12" key="1">
    <citation type="submission" date="2017-03" db="EMBL/GenBank/DDBJ databases">
        <authorList>
            <person name="Sharma R."/>
            <person name="Thines M."/>
        </authorList>
    </citation>
    <scope>NUCLEOTIDE SEQUENCE [LARGE SCALE GENOMIC DNA]</scope>
</reference>
<evidence type="ECO:0000256" key="7">
    <source>
        <dbReference type="ARBA" id="ARBA00023136"/>
    </source>
</evidence>
<keyword evidence="12" id="KW-1185">Reference proteome</keyword>
<feature type="domain" description="RNA-binding S4" evidence="10">
    <location>
        <begin position="300"/>
        <end position="357"/>
    </location>
</feature>
<evidence type="ECO:0000256" key="9">
    <source>
        <dbReference type="SAM" id="Phobius"/>
    </source>
</evidence>
<feature type="transmembrane region" description="Helical" evidence="9">
    <location>
        <begin position="93"/>
        <end position="114"/>
    </location>
</feature>
<name>A0A1W5D3W6_9LECA</name>
<dbReference type="PROSITE" id="PS50889">
    <property type="entry name" value="S4"/>
    <property type="match status" value="1"/>
</dbReference>
<dbReference type="InterPro" id="IPR002942">
    <property type="entry name" value="S4_RNA-bd"/>
</dbReference>
<dbReference type="InterPro" id="IPR036986">
    <property type="entry name" value="S4_RNA-bd_sf"/>
</dbReference>
<dbReference type="Gene3D" id="1.10.4160.10">
    <property type="entry name" value="Hydantoin permease"/>
    <property type="match status" value="1"/>
</dbReference>
<dbReference type="AlphaFoldDB" id="A0A1W5D3W6"/>